<proteinExistence type="predicted"/>
<organism evidence="2 3">
    <name type="scientific">Protea cynaroides</name>
    <dbReference type="NCBI Taxonomy" id="273540"/>
    <lineage>
        <taxon>Eukaryota</taxon>
        <taxon>Viridiplantae</taxon>
        <taxon>Streptophyta</taxon>
        <taxon>Embryophyta</taxon>
        <taxon>Tracheophyta</taxon>
        <taxon>Spermatophyta</taxon>
        <taxon>Magnoliopsida</taxon>
        <taxon>Proteales</taxon>
        <taxon>Proteaceae</taxon>
        <taxon>Protea</taxon>
    </lineage>
</organism>
<feature type="region of interest" description="Disordered" evidence="1">
    <location>
        <begin position="60"/>
        <end position="79"/>
    </location>
</feature>
<keyword evidence="3" id="KW-1185">Reference proteome</keyword>
<comment type="caution">
    <text evidence="2">The sequence shown here is derived from an EMBL/GenBank/DDBJ whole genome shotgun (WGS) entry which is preliminary data.</text>
</comment>
<gene>
    <name evidence="2" type="ORF">NE237_019514</name>
</gene>
<name>A0A9Q0GK78_9MAGN</name>
<sequence>MSEAICHDPKMTFTLVETFKILGKFIERLQEQQQKIFTQIMTAPDAHAVTVVPSTNLVGMPTNKRIGKRPMTSQDASEPCKIPRIQRPRVGSVLGSQSPILPKTIALPTRMQCKYHKCSGHGHFVCKCTLPRVLGPLSLLVLPDICRIYNRPRYMARPCSQPPGHPPAL</sequence>
<evidence type="ECO:0000256" key="1">
    <source>
        <dbReference type="SAM" id="MobiDB-lite"/>
    </source>
</evidence>
<dbReference type="AlphaFoldDB" id="A0A9Q0GK78"/>
<dbReference type="EMBL" id="JAMYWD010001791">
    <property type="protein sequence ID" value="KAJ4941320.1"/>
    <property type="molecule type" value="Genomic_DNA"/>
</dbReference>
<dbReference type="Proteomes" id="UP001141806">
    <property type="component" value="Unassembled WGS sequence"/>
</dbReference>
<protein>
    <submittedName>
        <fullName evidence="2">Uncharacterized protein</fullName>
    </submittedName>
</protein>
<reference evidence="2" key="1">
    <citation type="journal article" date="2023" name="Plant J.">
        <title>The genome of the king protea, Protea cynaroides.</title>
        <authorList>
            <person name="Chang J."/>
            <person name="Duong T.A."/>
            <person name="Schoeman C."/>
            <person name="Ma X."/>
            <person name="Roodt D."/>
            <person name="Barker N."/>
            <person name="Li Z."/>
            <person name="Van de Peer Y."/>
            <person name="Mizrachi E."/>
        </authorList>
    </citation>
    <scope>NUCLEOTIDE SEQUENCE</scope>
    <source>
        <tissue evidence="2">Young leaves</tissue>
    </source>
</reference>
<accession>A0A9Q0GK78</accession>
<evidence type="ECO:0000313" key="2">
    <source>
        <dbReference type="EMBL" id="KAJ4941320.1"/>
    </source>
</evidence>
<evidence type="ECO:0000313" key="3">
    <source>
        <dbReference type="Proteomes" id="UP001141806"/>
    </source>
</evidence>